<dbReference type="PANTHER" id="PTHR43790:SF9">
    <property type="entry name" value="GALACTOFURANOSE TRANSPORTER ATP-BINDING PROTEIN YTFR"/>
    <property type="match status" value="1"/>
</dbReference>
<keyword evidence="4" id="KW-0067">ATP-binding</keyword>
<evidence type="ECO:0000259" key="5">
    <source>
        <dbReference type="Pfam" id="PF00005"/>
    </source>
</evidence>
<evidence type="ECO:0000256" key="2">
    <source>
        <dbReference type="ARBA" id="ARBA00022737"/>
    </source>
</evidence>
<dbReference type="Proteomes" id="UP000240322">
    <property type="component" value="Unassembled WGS sequence"/>
</dbReference>
<reference evidence="6 7" key="1">
    <citation type="submission" date="2017-04" db="EMBL/GenBank/DDBJ databases">
        <title>Novel microbial lineages endemic to geothermal iron-oxide mats fill important gaps in the evolutionary history of Archaea.</title>
        <authorList>
            <person name="Jay Z.J."/>
            <person name="Beam J.P."/>
            <person name="Dlakic M."/>
            <person name="Rusch D.B."/>
            <person name="Kozubal M.A."/>
            <person name="Inskeep W.P."/>
        </authorList>
    </citation>
    <scope>NUCLEOTIDE SEQUENCE [LARGE SCALE GENOMIC DNA]</scope>
    <source>
        <strain evidence="6">OSP_D</strain>
    </source>
</reference>
<keyword evidence="3" id="KW-0547">Nucleotide-binding</keyword>
<dbReference type="Gene3D" id="3.40.50.300">
    <property type="entry name" value="P-loop containing nucleotide triphosphate hydrolases"/>
    <property type="match status" value="1"/>
</dbReference>
<dbReference type="EMBL" id="NEXE01000106">
    <property type="protein sequence ID" value="PSN89018.1"/>
    <property type="molecule type" value="Genomic_DNA"/>
</dbReference>
<sequence>MILSINKVAKRYSGVWILKEGSGEFSSPNVVAIIGRNGEGKSTLVKIVSGVVKADGGSVFIDG</sequence>
<comment type="caution">
    <text evidence="6">The sequence shown here is derived from an EMBL/GenBank/DDBJ whole genome shotgun (WGS) entry which is preliminary data.</text>
</comment>
<dbReference type="InterPro" id="IPR050107">
    <property type="entry name" value="ABC_carbohydrate_import_ATPase"/>
</dbReference>
<dbReference type="InterPro" id="IPR003439">
    <property type="entry name" value="ABC_transporter-like_ATP-bd"/>
</dbReference>
<evidence type="ECO:0000256" key="4">
    <source>
        <dbReference type="ARBA" id="ARBA00022840"/>
    </source>
</evidence>
<evidence type="ECO:0000256" key="1">
    <source>
        <dbReference type="ARBA" id="ARBA00022448"/>
    </source>
</evidence>
<accession>A0A2R6ARN3</accession>
<dbReference type="PANTHER" id="PTHR43790">
    <property type="entry name" value="CARBOHYDRATE TRANSPORT ATP-BINDING PROTEIN MG119-RELATED"/>
    <property type="match status" value="1"/>
</dbReference>
<keyword evidence="1" id="KW-0813">Transport</keyword>
<proteinExistence type="predicted"/>
<dbReference type="SUPFAM" id="SSF52540">
    <property type="entry name" value="P-loop containing nucleoside triphosphate hydrolases"/>
    <property type="match status" value="1"/>
</dbReference>
<dbReference type="GO" id="GO:0016887">
    <property type="term" value="F:ATP hydrolysis activity"/>
    <property type="evidence" value="ECO:0007669"/>
    <property type="project" value="InterPro"/>
</dbReference>
<name>A0A2R6ARN3_9ARCH</name>
<keyword evidence="2" id="KW-0677">Repeat</keyword>
<dbReference type="Pfam" id="PF00005">
    <property type="entry name" value="ABC_tran"/>
    <property type="match status" value="1"/>
</dbReference>
<feature type="domain" description="ABC transporter" evidence="5">
    <location>
        <begin position="21"/>
        <end position="63"/>
    </location>
</feature>
<dbReference type="AlphaFoldDB" id="A0A2R6ARN3"/>
<organism evidence="6 7">
    <name type="scientific">Candidatus Marsarchaeota G2 archaeon OSP_D</name>
    <dbReference type="NCBI Taxonomy" id="1978157"/>
    <lineage>
        <taxon>Archaea</taxon>
        <taxon>Candidatus Marsarchaeota</taxon>
        <taxon>Candidatus Marsarchaeota group 2</taxon>
    </lineage>
</organism>
<dbReference type="InterPro" id="IPR027417">
    <property type="entry name" value="P-loop_NTPase"/>
</dbReference>
<protein>
    <recommendedName>
        <fullName evidence="5">ABC transporter domain-containing protein</fullName>
    </recommendedName>
</protein>
<evidence type="ECO:0000313" key="6">
    <source>
        <dbReference type="EMBL" id="PSN89018.1"/>
    </source>
</evidence>
<evidence type="ECO:0000256" key="3">
    <source>
        <dbReference type="ARBA" id="ARBA00022741"/>
    </source>
</evidence>
<evidence type="ECO:0000313" key="7">
    <source>
        <dbReference type="Proteomes" id="UP000240322"/>
    </source>
</evidence>
<gene>
    <name evidence="6" type="ORF">B9Q03_08835</name>
</gene>
<dbReference type="GO" id="GO:0005524">
    <property type="term" value="F:ATP binding"/>
    <property type="evidence" value="ECO:0007669"/>
    <property type="project" value="UniProtKB-KW"/>
</dbReference>